<evidence type="ECO:0000256" key="2">
    <source>
        <dbReference type="ARBA" id="ARBA00023163"/>
    </source>
</evidence>
<dbReference type="InterPro" id="IPR034660">
    <property type="entry name" value="DinB/YfiT-like"/>
</dbReference>
<name>A0A7W7HFV3_9ACTN</name>
<dbReference type="AlphaFoldDB" id="A0A7W7HFV3"/>
<evidence type="ECO:0000313" key="4">
    <source>
        <dbReference type="EMBL" id="GIE38505.1"/>
    </source>
</evidence>
<keyword evidence="7" id="KW-1185">Reference proteome</keyword>
<evidence type="ECO:0000313" key="6">
    <source>
        <dbReference type="Proteomes" id="UP000590511"/>
    </source>
</evidence>
<feature type="domain" description="Mycothiol-dependent maleylpyruvate isomerase metal-binding" evidence="3">
    <location>
        <begin position="91"/>
        <end position="222"/>
    </location>
</feature>
<accession>A0A7W7HFV3</accession>
<dbReference type="RefSeq" id="WP_188122033.1">
    <property type="nucleotide sequence ID" value="NZ_BOMP01000023.1"/>
</dbReference>
<dbReference type="InterPro" id="IPR041916">
    <property type="entry name" value="Anti_sigma_zinc_sf"/>
</dbReference>
<reference evidence="5 6" key="1">
    <citation type="submission" date="2020-08" db="EMBL/GenBank/DDBJ databases">
        <title>Sequencing the genomes of 1000 actinobacteria strains.</title>
        <authorList>
            <person name="Klenk H.-P."/>
        </authorList>
    </citation>
    <scope>NUCLEOTIDE SEQUENCE [LARGE SCALE GENOMIC DNA]</scope>
    <source>
        <strain evidence="5 6">DSM 43150</strain>
    </source>
</reference>
<dbReference type="Gene3D" id="1.10.10.1320">
    <property type="entry name" value="Anti-sigma factor, zinc-finger domain"/>
    <property type="match status" value="1"/>
</dbReference>
<dbReference type="Gene3D" id="1.20.120.450">
    <property type="entry name" value="dinb family like domain"/>
    <property type="match status" value="1"/>
</dbReference>
<comment type="caution">
    <text evidence="5">The sequence shown here is derived from an EMBL/GenBank/DDBJ whole genome shotgun (WGS) entry which is preliminary data.</text>
</comment>
<evidence type="ECO:0000256" key="1">
    <source>
        <dbReference type="ARBA" id="ARBA00023015"/>
    </source>
</evidence>
<evidence type="ECO:0000313" key="5">
    <source>
        <dbReference type="EMBL" id="MBB4749770.1"/>
    </source>
</evidence>
<dbReference type="EMBL" id="BOMP01000023">
    <property type="protein sequence ID" value="GIE38505.1"/>
    <property type="molecule type" value="Genomic_DNA"/>
</dbReference>
<dbReference type="Proteomes" id="UP000631312">
    <property type="component" value="Unassembled WGS sequence"/>
</dbReference>
<dbReference type="NCBIfam" id="TIGR03083">
    <property type="entry name" value="maleylpyruvate isomerase family mycothiol-dependent enzyme"/>
    <property type="match status" value="1"/>
</dbReference>
<gene>
    <name evidence="4" type="ORF">Alo02nite_14030</name>
    <name evidence="5" type="ORF">BJ964_003931</name>
</gene>
<dbReference type="GO" id="GO:0046872">
    <property type="term" value="F:metal ion binding"/>
    <property type="evidence" value="ECO:0007669"/>
    <property type="project" value="InterPro"/>
</dbReference>
<evidence type="ECO:0000259" key="3">
    <source>
        <dbReference type="Pfam" id="PF11716"/>
    </source>
</evidence>
<dbReference type="InterPro" id="IPR017517">
    <property type="entry name" value="Maleyloyr_isom"/>
</dbReference>
<keyword evidence="2" id="KW-0804">Transcription</keyword>
<dbReference type="InterPro" id="IPR024344">
    <property type="entry name" value="MDMPI_metal-binding"/>
</dbReference>
<dbReference type="SUPFAM" id="SSF109854">
    <property type="entry name" value="DinB/YfiT-like putative metalloenzymes"/>
    <property type="match status" value="1"/>
</dbReference>
<sequence>MTGTDSHEIVAPLLGAWALDACPPGDDGLVREHLDDCDICAGEARTLRETAAELGGTHRRPPAGLAARLRSAAPVRRRPAPAAPEYAQPYAAQVAALDLLLTGLDDDHWGRIAAYGEWSVHDLLAHLTATDSLIAAALGVTVEPPLAPGSDPESRTREVLNFARTRTAEQARRTWRAQAEALCGALLTVPAPTGTIAVGWDMPVPDALVARAFETWIHSEDIGGVLARPTVTPLPEHLNPMADLAVRTLPLATATRVTAPEGRHVRLHLTGPGGGTWTVPVTPPPPGSTPPQPPSLVPDAEVTADIVEFCRLVGDRRRPDQLSVTIAGDTRLGLEWLAAAPALAVP</sequence>
<dbReference type="Proteomes" id="UP000590511">
    <property type="component" value="Unassembled WGS sequence"/>
</dbReference>
<dbReference type="EMBL" id="JACHNC010000001">
    <property type="protein sequence ID" value="MBB4749770.1"/>
    <property type="molecule type" value="Genomic_DNA"/>
</dbReference>
<evidence type="ECO:0000313" key="7">
    <source>
        <dbReference type="Proteomes" id="UP000631312"/>
    </source>
</evidence>
<proteinExistence type="predicted"/>
<dbReference type="Pfam" id="PF11716">
    <property type="entry name" value="MDMPI_N"/>
    <property type="match status" value="1"/>
</dbReference>
<keyword evidence="1" id="KW-0805">Transcription regulation</keyword>
<protein>
    <submittedName>
        <fullName evidence="5">Uncharacterized protein (TIGR03083 family)</fullName>
    </submittedName>
</protein>
<organism evidence="5 6">
    <name type="scientific">Actinoplanes lobatus</name>
    <dbReference type="NCBI Taxonomy" id="113568"/>
    <lineage>
        <taxon>Bacteria</taxon>
        <taxon>Bacillati</taxon>
        <taxon>Actinomycetota</taxon>
        <taxon>Actinomycetes</taxon>
        <taxon>Micromonosporales</taxon>
        <taxon>Micromonosporaceae</taxon>
        <taxon>Actinoplanes</taxon>
    </lineage>
</organism>
<reference evidence="4 7" key="2">
    <citation type="submission" date="2021-01" db="EMBL/GenBank/DDBJ databases">
        <title>Whole genome shotgun sequence of Actinoplanes lobatus NBRC 12513.</title>
        <authorList>
            <person name="Komaki H."/>
            <person name="Tamura T."/>
        </authorList>
    </citation>
    <scope>NUCLEOTIDE SEQUENCE [LARGE SCALE GENOMIC DNA]</scope>
    <source>
        <strain evidence="4 7">NBRC 12513</strain>
    </source>
</reference>